<sequence>ALHLAEAGVKVVAVADQYGAVHRPKGLDIEALQQHVADTGSVTGFAGADPLEAQALLELEVDLLVPAAVEGVLNESNAHRIRAGIIVEGANGPTTAAADAVFEQAGKLVVPDILANAGGVIVSYFEWVQGSNAYWWSAQEVDERLEARMLAAWDGVTATAAGRGLSLREAATVTAVQKVAEAHQIRGLYP</sequence>
<dbReference type="GO" id="GO:0004352">
    <property type="term" value="F:glutamate dehydrogenase (NAD+) activity"/>
    <property type="evidence" value="ECO:0007669"/>
    <property type="project" value="TreeGrafter"/>
</dbReference>
<dbReference type="Gene3D" id="3.40.50.720">
    <property type="entry name" value="NAD(P)-binding Rossmann-like Domain"/>
    <property type="match status" value="1"/>
</dbReference>
<accession>N1V7Y3</accession>
<dbReference type="PANTHER" id="PTHR11606">
    <property type="entry name" value="GLUTAMATE DEHYDROGENASE"/>
    <property type="match status" value="1"/>
</dbReference>
<dbReference type="Proteomes" id="UP000010729">
    <property type="component" value="Unassembled WGS sequence"/>
</dbReference>
<proteinExistence type="predicted"/>
<evidence type="ECO:0000256" key="1">
    <source>
        <dbReference type="ARBA" id="ARBA00023002"/>
    </source>
</evidence>
<protein>
    <submittedName>
        <fullName evidence="3">Glutamate dehydrogenase (NAD(P)+)</fullName>
    </submittedName>
</protein>
<dbReference type="SUPFAM" id="SSF51735">
    <property type="entry name" value="NAD(P)-binding Rossmann-fold domains"/>
    <property type="match status" value="1"/>
</dbReference>
<comment type="caution">
    <text evidence="3">The sequence shown here is derived from an EMBL/GenBank/DDBJ whole genome shotgun (WGS) entry which is preliminary data.</text>
</comment>
<dbReference type="InterPro" id="IPR036291">
    <property type="entry name" value="NAD(P)-bd_dom_sf"/>
</dbReference>
<evidence type="ECO:0000259" key="2">
    <source>
        <dbReference type="SMART" id="SM00839"/>
    </source>
</evidence>
<gene>
    <name evidence="3" type="ORF">D477_000255</name>
</gene>
<dbReference type="RefSeq" id="WP_005266109.1">
    <property type="nucleotide sequence ID" value="NZ_ANPE02000011.1"/>
</dbReference>
<dbReference type="PANTHER" id="PTHR11606:SF13">
    <property type="entry name" value="GLUTAMATE DEHYDROGENASE 1, MITOCHONDRIAL"/>
    <property type="match status" value="1"/>
</dbReference>
<dbReference type="SMART" id="SM00839">
    <property type="entry name" value="ELFV_dehydrog"/>
    <property type="match status" value="1"/>
</dbReference>
<organism evidence="3 4">
    <name type="scientific">Arthrobacter crystallopoietes BAB-32</name>
    <dbReference type="NCBI Taxonomy" id="1246476"/>
    <lineage>
        <taxon>Bacteria</taxon>
        <taxon>Bacillati</taxon>
        <taxon>Actinomycetota</taxon>
        <taxon>Actinomycetes</taxon>
        <taxon>Micrococcales</taxon>
        <taxon>Micrococcaceae</taxon>
        <taxon>Crystallibacter</taxon>
    </lineage>
</organism>
<evidence type="ECO:0000313" key="3">
    <source>
        <dbReference type="EMBL" id="EMY36217.1"/>
    </source>
</evidence>
<dbReference type="GO" id="GO:0006538">
    <property type="term" value="P:L-glutamate catabolic process"/>
    <property type="evidence" value="ECO:0007669"/>
    <property type="project" value="TreeGrafter"/>
</dbReference>
<evidence type="ECO:0000313" key="4">
    <source>
        <dbReference type="Proteomes" id="UP000010729"/>
    </source>
</evidence>
<feature type="non-terminal residue" evidence="3">
    <location>
        <position position="1"/>
    </location>
</feature>
<reference evidence="3 4" key="1">
    <citation type="journal article" date="2013" name="Genome Announc.">
        <title>Draft Genome Sequence of Arthrobacter crystallopoietes Strain BAB-32, Revealing Genes for Bioremediation.</title>
        <authorList>
            <person name="Joshi M.N."/>
            <person name="Pandit A.S."/>
            <person name="Sharma A."/>
            <person name="Pandya R.V."/>
            <person name="Desai S.M."/>
            <person name="Saxena A.K."/>
            <person name="Bagatharia S.B."/>
        </authorList>
    </citation>
    <scope>NUCLEOTIDE SEQUENCE [LARGE SCALE GENOMIC DNA]</scope>
    <source>
        <strain evidence="3 4">BAB-32</strain>
    </source>
</reference>
<name>N1V7Y3_9MICC</name>
<dbReference type="EMBL" id="ANPE02000011">
    <property type="protein sequence ID" value="EMY36217.1"/>
    <property type="molecule type" value="Genomic_DNA"/>
</dbReference>
<feature type="domain" description="Glutamate/phenylalanine/leucine/valine/L-tryptophan dehydrogenase C-terminal" evidence="2">
    <location>
        <begin position="1"/>
        <end position="187"/>
    </location>
</feature>
<keyword evidence="1" id="KW-0560">Oxidoreductase</keyword>
<dbReference type="Pfam" id="PF00208">
    <property type="entry name" value="ELFV_dehydrog"/>
    <property type="match status" value="1"/>
</dbReference>
<dbReference type="InterPro" id="IPR006096">
    <property type="entry name" value="Glu/Leu/Phe/Val/Trp_DH_C"/>
</dbReference>
<keyword evidence="4" id="KW-1185">Reference proteome</keyword>
<dbReference type="AlphaFoldDB" id="N1V7Y3"/>